<dbReference type="Proteomes" id="UP000199400">
    <property type="component" value="Unassembled WGS sequence"/>
</dbReference>
<dbReference type="PANTHER" id="PTHR43583:SF1">
    <property type="entry name" value="2-IMINOACETATE SYNTHASE"/>
    <property type="match status" value="1"/>
</dbReference>
<keyword evidence="6" id="KW-0411">Iron-sulfur</keyword>
<evidence type="ECO:0000256" key="1">
    <source>
        <dbReference type="ARBA" id="ARBA00001966"/>
    </source>
</evidence>
<dbReference type="SFLD" id="SFLDG01081">
    <property type="entry name" value="cleavage_of_the_Ca-Cb_bond_in"/>
    <property type="match status" value="1"/>
</dbReference>
<comment type="cofactor">
    <cofactor evidence="1">
        <name>[4Fe-4S] cluster</name>
        <dbReference type="ChEBI" id="CHEBI:49883"/>
    </cofactor>
</comment>
<dbReference type="InterPro" id="IPR007197">
    <property type="entry name" value="rSAM"/>
</dbReference>
<keyword evidence="5" id="KW-0408">Iron</keyword>
<feature type="domain" description="Radical SAM core" evidence="7">
    <location>
        <begin position="72"/>
        <end position="303"/>
    </location>
</feature>
<sequence>MSTFSTIYPDLPIADLVQRSLATAPADLAPILRRGRAETLEDVAALLSPAAVQALPDLAERSGELARRRFGRAIRLFAPLYLSNECVNVCTYCGFSRTNEIPRITISVEQAVREVRLLRARGIGSLLIVAGEHPKFVSNGYVEEVIRAVLPIMPDVSIEIGPLESPAYVPMVAAGCGGLVVYQETYHEPTYRAVHTAGPKKRYHWRMDAAERGLAAGFRRLGIGALYGLHDFRFEALSLAAHADHLRKTCPEVQLAISVPRLRPAAGEFQPDPRFVPNDAEFLALICALRLYLPEADIIVSTRESAELRDRMVSIGVTTMSAGASTEPGGYSDFEQDGWTPARDQPGEQFHIADERPPHAVAEMIRRRGYLPVWQGL</sequence>
<dbReference type="SFLD" id="SFLDF00301">
    <property type="entry name" value="2-iminoacetate_synthase_(ThiH)"/>
    <property type="match status" value="1"/>
</dbReference>
<dbReference type="SFLD" id="SFLDG01060">
    <property type="entry name" value="BATS_domain_containing"/>
    <property type="match status" value="1"/>
</dbReference>
<dbReference type="OrthoDB" id="3320990at2"/>
<dbReference type="AlphaFoldDB" id="A0A1I2FUN6"/>
<evidence type="ECO:0000256" key="3">
    <source>
        <dbReference type="ARBA" id="ARBA00022691"/>
    </source>
</evidence>
<evidence type="ECO:0000256" key="5">
    <source>
        <dbReference type="ARBA" id="ARBA00023004"/>
    </source>
</evidence>
<dbReference type="GO" id="GO:0051539">
    <property type="term" value="F:4 iron, 4 sulfur cluster binding"/>
    <property type="evidence" value="ECO:0007669"/>
    <property type="project" value="UniProtKB-KW"/>
</dbReference>
<keyword evidence="9" id="KW-1185">Reference proteome</keyword>
<reference evidence="9" key="1">
    <citation type="submission" date="2016-10" db="EMBL/GenBank/DDBJ databases">
        <authorList>
            <person name="Varghese N."/>
            <person name="Submissions S."/>
        </authorList>
    </citation>
    <scope>NUCLEOTIDE SEQUENCE [LARGE SCALE GENOMIC DNA]</scope>
    <source>
        <strain evidence="9">ATCC 25963</strain>
    </source>
</reference>
<dbReference type="CDD" id="cd01335">
    <property type="entry name" value="Radical_SAM"/>
    <property type="match status" value="1"/>
</dbReference>
<keyword evidence="4" id="KW-0479">Metal-binding</keyword>
<dbReference type="EMBL" id="FOMX01000028">
    <property type="protein sequence ID" value="SFF08477.1"/>
    <property type="molecule type" value="Genomic_DNA"/>
</dbReference>
<dbReference type="Pfam" id="PF04055">
    <property type="entry name" value="Radical_SAM"/>
    <property type="match status" value="1"/>
</dbReference>
<dbReference type="InterPro" id="IPR034428">
    <property type="entry name" value="ThiH/NoCL/HydG-like"/>
</dbReference>
<dbReference type="InterPro" id="IPR012726">
    <property type="entry name" value="ThiH"/>
</dbReference>
<dbReference type="Pfam" id="PF06968">
    <property type="entry name" value="BATS"/>
    <property type="match status" value="1"/>
</dbReference>
<dbReference type="SMART" id="SM00876">
    <property type="entry name" value="BATS"/>
    <property type="match status" value="1"/>
</dbReference>
<evidence type="ECO:0000259" key="7">
    <source>
        <dbReference type="PROSITE" id="PS51918"/>
    </source>
</evidence>
<evidence type="ECO:0000256" key="6">
    <source>
        <dbReference type="ARBA" id="ARBA00023014"/>
    </source>
</evidence>
<dbReference type="InterPro" id="IPR010722">
    <property type="entry name" value="BATS_dom"/>
</dbReference>
<keyword evidence="2" id="KW-0004">4Fe-4S</keyword>
<dbReference type="Gene3D" id="3.20.20.70">
    <property type="entry name" value="Aldolase class I"/>
    <property type="match status" value="1"/>
</dbReference>
<name>A0A1I2FUN6_9BACT</name>
<evidence type="ECO:0000313" key="8">
    <source>
        <dbReference type="EMBL" id="SFF08477.1"/>
    </source>
</evidence>
<keyword evidence="3" id="KW-0949">S-adenosyl-L-methionine</keyword>
<dbReference type="GO" id="GO:0003824">
    <property type="term" value="F:catalytic activity"/>
    <property type="evidence" value="ECO:0007669"/>
    <property type="project" value="InterPro"/>
</dbReference>
<dbReference type="STRING" id="54.SAMN02745121_06828"/>
<dbReference type="SFLD" id="SFLDS00029">
    <property type="entry name" value="Radical_SAM"/>
    <property type="match status" value="1"/>
</dbReference>
<dbReference type="SUPFAM" id="SSF102114">
    <property type="entry name" value="Radical SAM enzymes"/>
    <property type="match status" value="1"/>
</dbReference>
<dbReference type="InterPro" id="IPR013785">
    <property type="entry name" value="Aldolase_TIM"/>
</dbReference>
<dbReference type="PROSITE" id="PS51918">
    <property type="entry name" value="RADICAL_SAM"/>
    <property type="match status" value="1"/>
</dbReference>
<dbReference type="InterPro" id="IPR058240">
    <property type="entry name" value="rSAM_sf"/>
</dbReference>
<dbReference type="GO" id="GO:0005506">
    <property type="term" value="F:iron ion binding"/>
    <property type="evidence" value="ECO:0007669"/>
    <property type="project" value="InterPro"/>
</dbReference>
<protein>
    <submittedName>
        <fullName evidence="8">2-iminoacetate synthase</fullName>
    </submittedName>
</protein>
<gene>
    <name evidence="8" type="ORF">SAMN02745121_06828</name>
</gene>
<evidence type="ECO:0000313" key="9">
    <source>
        <dbReference type="Proteomes" id="UP000199400"/>
    </source>
</evidence>
<dbReference type="RefSeq" id="WP_096331541.1">
    <property type="nucleotide sequence ID" value="NZ_FOMX01000028.1"/>
</dbReference>
<dbReference type="GO" id="GO:0009228">
    <property type="term" value="P:thiamine biosynthetic process"/>
    <property type="evidence" value="ECO:0007669"/>
    <property type="project" value="InterPro"/>
</dbReference>
<organism evidence="8 9">
    <name type="scientific">Nannocystis exedens</name>
    <dbReference type="NCBI Taxonomy" id="54"/>
    <lineage>
        <taxon>Bacteria</taxon>
        <taxon>Pseudomonadati</taxon>
        <taxon>Myxococcota</taxon>
        <taxon>Polyangia</taxon>
        <taxon>Nannocystales</taxon>
        <taxon>Nannocystaceae</taxon>
        <taxon>Nannocystis</taxon>
    </lineage>
</organism>
<evidence type="ECO:0000256" key="2">
    <source>
        <dbReference type="ARBA" id="ARBA00022485"/>
    </source>
</evidence>
<dbReference type="PANTHER" id="PTHR43583">
    <property type="entry name" value="2-IMINOACETATE SYNTHASE"/>
    <property type="match status" value="1"/>
</dbReference>
<proteinExistence type="predicted"/>
<dbReference type="NCBIfam" id="TIGR02351">
    <property type="entry name" value="thiH"/>
    <property type="match status" value="1"/>
</dbReference>
<evidence type="ECO:0000256" key="4">
    <source>
        <dbReference type="ARBA" id="ARBA00022723"/>
    </source>
</evidence>
<accession>A0A1I2FUN6</accession>